<protein>
    <submittedName>
        <fullName evidence="1">DUF1798 domain-containing protein</fullName>
    </submittedName>
</protein>
<dbReference type="Gene3D" id="1.20.120.440">
    <property type="entry name" value="YppE-like"/>
    <property type="match status" value="1"/>
</dbReference>
<dbReference type="Pfam" id="PF08807">
    <property type="entry name" value="DUF1798"/>
    <property type="match status" value="1"/>
</dbReference>
<dbReference type="InterPro" id="IPR023351">
    <property type="entry name" value="YppE-like_sf"/>
</dbReference>
<name>A0A366XUU6_9BACI</name>
<dbReference type="EMBL" id="QOCW01000010">
    <property type="protein sequence ID" value="RBW69436.1"/>
    <property type="molecule type" value="Genomic_DNA"/>
</dbReference>
<dbReference type="Proteomes" id="UP000253314">
    <property type="component" value="Unassembled WGS sequence"/>
</dbReference>
<dbReference type="SUPFAM" id="SSF140415">
    <property type="entry name" value="YppE-like"/>
    <property type="match status" value="1"/>
</dbReference>
<accession>A0A366XUU6</accession>
<dbReference type="InterPro" id="IPR014913">
    <property type="entry name" value="YppE-like"/>
</dbReference>
<reference evidence="1 2" key="1">
    <citation type="submission" date="2018-07" db="EMBL/GenBank/DDBJ databases">
        <title>Lottiidibacillus patelloidae gen. nov., sp. nov., isolated from the intestinal tract of a marine limpet and the reclassification of B. taeanensis BH030017T, B. algicola KMM 3737T and B. hwajinpoensis SW-72T as genus Lottiidibacillus.</title>
        <authorList>
            <person name="Liu R."/>
            <person name="Huang Z."/>
        </authorList>
    </citation>
    <scope>NUCLEOTIDE SEQUENCE [LARGE SCALE GENOMIC DNA]</scope>
    <source>
        <strain evidence="1 2">BH030017</strain>
    </source>
</reference>
<sequence>MEGDAVNTELTKTQQLLLYTKQLQQLNKQAYDQYHNRTKHEGYEVNFYEEVKPFADEVLAISNNWKPLAEEWIADAKPKYVYPIQIHDTYENLTIISVTAFQKDTKEKRFNEMIKSIDYVLHAMIEQLKYA</sequence>
<gene>
    <name evidence="1" type="ORF">DS031_10955</name>
</gene>
<proteinExistence type="predicted"/>
<dbReference type="OrthoDB" id="2361079at2"/>
<comment type="caution">
    <text evidence="1">The sequence shown here is derived from an EMBL/GenBank/DDBJ whole genome shotgun (WGS) entry which is preliminary data.</text>
</comment>
<evidence type="ECO:0000313" key="1">
    <source>
        <dbReference type="EMBL" id="RBW69436.1"/>
    </source>
</evidence>
<keyword evidence="2" id="KW-1185">Reference proteome</keyword>
<evidence type="ECO:0000313" key="2">
    <source>
        <dbReference type="Proteomes" id="UP000253314"/>
    </source>
</evidence>
<dbReference type="AlphaFoldDB" id="A0A366XUU6"/>
<organism evidence="1 2">
    <name type="scientific">Bacillus taeanensis</name>
    <dbReference type="NCBI Taxonomy" id="273032"/>
    <lineage>
        <taxon>Bacteria</taxon>
        <taxon>Bacillati</taxon>
        <taxon>Bacillota</taxon>
        <taxon>Bacilli</taxon>
        <taxon>Bacillales</taxon>
        <taxon>Bacillaceae</taxon>
        <taxon>Bacillus</taxon>
    </lineage>
</organism>